<organism evidence="7 8">
    <name type="scientific">Sulfuricurvum kujiense</name>
    <dbReference type="NCBI Taxonomy" id="148813"/>
    <lineage>
        <taxon>Bacteria</taxon>
        <taxon>Pseudomonadati</taxon>
        <taxon>Campylobacterota</taxon>
        <taxon>Epsilonproteobacteria</taxon>
        <taxon>Campylobacterales</taxon>
        <taxon>Sulfurimonadaceae</taxon>
        <taxon>Sulfuricurvum</taxon>
    </lineage>
</organism>
<dbReference type="Gene3D" id="2.40.420.20">
    <property type="match status" value="1"/>
</dbReference>
<evidence type="ECO:0000256" key="2">
    <source>
        <dbReference type="ARBA" id="ARBA00009477"/>
    </source>
</evidence>
<accession>A0A2D3WB83</accession>
<dbReference type="Gene3D" id="2.40.50.100">
    <property type="match status" value="1"/>
</dbReference>
<dbReference type="InterPro" id="IPR006143">
    <property type="entry name" value="RND_pump_MFP"/>
</dbReference>
<dbReference type="EMBL" id="DLUI01000073">
    <property type="protein sequence ID" value="DAB38571.1"/>
    <property type="molecule type" value="Genomic_DNA"/>
</dbReference>
<evidence type="ECO:0000256" key="1">
    <source>
        <dbReference type="ARBA" id="ARBA00004196"/>
    </source>
</evidence>
<evidence type="ECO:0000259" key="4">
    <source>
        <dbReference type="Pfam" id="PF25917"/>
    </source>
</evidence>
<dbReference type="InterPro" id="IPR058626">
    <property type="entry name" value="MdtA-like_b-barrel"/>
</dbReference>
<dbReference type="GO" id="GO:0046677">
    <property type="term" value="P:response to antibiotic"/>
    <property type="evidence" value="ECO:0007669"/>
    <property type="project" value="TreeGrafter"/>
</dbReference>
<name>A0A2D3WB83_9BACT</name>
<evidence type="ECO:0000259" key="5">
    <source>
        <dbReference type="Pfam" id="PF25944"/>
    </source>
</evidence>
<dbReference type="InterPro" id="IPR058625">
    <property type="entry name" value="MdtA-like_BSH"/>
</dbReference>
<dbReference type="Pfam" id="PF25944">
    <property type="entry name" value="Beta-barrel_RND"/>
    <property type="match status" value="1"/>
</dbReference>
<dbReference type="Pfam" id="PF25876">
    <property type="entry name" value="HH_MFP_RND"/>
    <property type="match status" value="1"/>
</dbReference>
<dbReference type="NCBIfam" id="TIGR01730">
    <property type="entry name" value="RND_mfp"/>
    <property type="match status" value="1"/>
</dbReference>
<dbReference type="SUPFAM" id="SSF111369">
    <property type="entry name" value="HlyD-like secretion proteins"/>
    <property type="match status" value="1"/>
</dbReference>
<comment type="similarity">
    <text evidence="2">Belongs to the membrane fusion protein (MFP) (TC 8.A.1) family.</text>
</comment>
<dbReference type="GO" id="GO:0005886">
    <property type="term" value="C:plasma membrane"/>
    <property type="evidence" value="ECO:0007669"/>
    <property type="project" value="TreeGrafter"/>
</dbReference>
<dbReference type="InterPro" id="IPR058627">
    <property type="entry name" value="MdtA-like_C"/>
</dbReference>
<dbReference type="GO" id="GO:0022857">
    <property type="term" value="F:transmembrane transporter activity"/>
    <property type="evidence" value="ECO:0007669"/>
    <property type="project" value="InterPro"/>
</dbReference>
<proteinExistence type="inferred from homology"/>
<feature type="domain" description="Multidrug resistance protein MdtA-like barrel-sandwich hybrid" evidence="4">
    <location>
        <begin position="62"/>
        <end position="198"/>
    </location>
</feature>
<evidence type="ECO:0000313" key="7">
    <source>
        <dbReference type="EMBL" id="DAB38571.1"/>
    </source>
</evidence>
<dbReference type="Gene3D" id="2.40.30.170">
    <property type="match status" value="1"/>
</dbReference>
<dbReference type="AlphaFoldDB" id="A0A2D3WB83"/>
<evidence type="ECO:0000313" key="8">
    <source>
        <dbReference type="Proteomes" id="UP000228859"/>
    </source>
</evidence>
<dbReference type="InterPro" id="IPR058624">
    <property type="entry name" value="MdtA-like_HH"/>
</dbReference>
<dbReference type="Pfam" id="PF25917">
    <property type="entry name" value="BSH_RND"/>
    <property type="match status" value="1"/>
</dbReference>
<comment type="subcellular location">
    <subcellularLocation>
        <location evidence="1">Cell envelope</location>
    </subcellularLocation>
</comment>
<dbReference type="GO" id="GO:0030313">
    <property type="term" value="C:cell envelope"/>
    <property type="evidence" value="ECO:0007669"/>
    <property type="project" value="UniProtKB-SubCell"/>
</dbReference>
<sequence>MNPLTTIALSSALILAFTGCERPKAKGMEKPPEGPIPVTTTQAKVGNFPAILEATGQTQAYNTVQIFARVSGYLQKRAYTEGSSVQKGDTLFVIDPSDLKNSLASAQAAYDLAAANHTNAKAVLNRIKPLASANAASAQDLDTATANERNAAAALAGAKAVLEQAKLNLSYTTIKAPLSGFVDRSKVDVGTYVTAGANGLLTTMFQSDPIYVNFTFSENEKLARQNAIASGKLIAPKEGKYTIELILSDGSTLERKGSIDFIAPFIDSTTGNITYRALLENSDHKLLPGQFVRVKVKGMEWTNALYVPQKTVMTGDKGKFVYIVEANNTVSPRPVTTSEWIDGNIIIESGITPEDKIAIDGLPKLRPGSQVIPESKK</sequence>
<dbReference type="PANTHER" id="PTHR30158">
    <property type="entry name" value="ACRA/E-RELATED COMPONENT OF DRUG EFFLUX TRANSPORTER"/>
    <property type="match status" value="1"/>
</dbReference>
<reference evidence="7 8" key="1">
    <citation type="journal article" date="2017" name="Front. Microbiol.">
        <title>Comparative Genomic Analysis of the Class Epsilonproteobacteria and Proposed Reclassification to Epsilonbacteraeota (phyl. nov.).</title>
        <authorList>
            <person name="Waite D.W."/>
            <person name="Vanwonterghem I."/>
            <person name="Rinke C."/>
            <person name="Parks D.H."/>
            <person name="Zhang Y."/>
            <person name="Takai K."/>
            <person name="Sievert S.M."/>
            <person name="Simon J."/>
            <person name="Campbell B.J."/>
            <person name="Hanson T.E."/>
            <person name="Woyke T."/>
            <person name="Klotz M.G."/>
            <person name="Hugenholtz P."/>
        </authorList>
    </citation>
    <scope>NUCLEOTIDE SEQUENCE [LARGE SCALE GENOMIC DNA]</scope>
    <source>
        <strain evidence="7">UBA12443</strain>
    </source>
</reference>
<feature type="domain" description="Multidrug resistance protein MdtA-like beta-barrel" evidence="5">
    <location>
        <begin position="209"/>
        <end position="297"/>
    </location>
</feature>
<protein>
    <submittedName>
        <fullName evidence="7">Efflux transporter periplasmic adaptor subunit</fullName>
    </submittedName>
</protein>
<feature type="domain" description="Multidrug resistance protein MdtA-like alpha-helical hairpin" evidence="3">
    <location>
        <begin position="103"/>
        <end position="172"/>
    </location>
</feature>
<evidence type="ECO:0000259" key="6">
    <source>
        <dbReference type="Pfam" id="PF25967"/>
    </source>
</evidence>
<dbReference type="Proteomes" id="UP000228859">
    <property type="component" value="Unassembled WGS sequence"/>
</dbReference>
<dbReference type="RefSeq" id="WP_294895388.1">
    <property type="nucleotide sequence ID" value="NZ_DLUI01000073.1"/>
</dbReference>
<comment type="caution">
    <text evidence="7">The sequence shown here is derived from an EMBL/GenBank/DDBJ whole genome shotgun (WGS) entry which is preliminary data.</text>
</comment>
<feature type="domain" description="Multidrug resistance protein MdtA-like C-terminal permuted SH3" evidence="6">
    <location>
        <begin position="303"/>
        <end position="362"/>
    </location>
</feature>
<gene>
    <name evidence="7" type="ORF">CFH83_05300</name>
</gene>
<evidence type="ECO:0000259" key="3">
    <source>
        <dbReference type="Pfam" id="PF25876"/>
    </source>
</evidence>
<dbReference type="Gene3D" id="1.10.287.470">
    <property type="entry name" value="Helix hairpin bin"/>
    <property type="match status" value="1"/>
</dbReference>
<dbReference type="FunFam" id="2.40.420.20:FF:000001">
    <property type="entry name" value="Efflux RND transporter periplasmic adaptor subunit"/>
    <property type="match status" value="1"/>
</dbReference>
<dbReference type="Pfam" id="PF25967">
    <property type="entry name" value="RND-MFP_C"/>
    <property type="match status" value="1"/>
</dbReference>